<gene>
    <name evidence="1" type="ORF">C1I93_07030</name>
</gene>
<reference evidence="1 2" key="1">
    <citation type="submission" date="2018-01" db="EMBL/GenBank/DDBJ databases">
        <title>Draft genome sequence of Jishengella endophytica.</title>
        <authorList>
            <person name="Sahin N."/>
            <person name="Ay H."/>
            <person name="Saygin H."/>
        </authorList>
    </citation>
    <scope>NUCLEOTIDE SEQUENCE [LARGE SCALE GENOMIC DNA]</scope>
    <source>
        <strain evidence="1 2">DSM 45430</strain>
    </source>
</reference>
<name>A0A2W2CHT9_9ACTN</name>
<sequence>MMSSALRWPMTFALIAVLPYFAARLVRPVTGRPGARIRPRLCDVAHLLMAVGMTTMVWTVRVPAVVWVVVFAPIAVWLAVLAARAPGRLPHGSRAVTAYFAVSMAAMVWMAVPTGHHDPVAGSHHGSSPAAFSFTPLVSLVLGGYLLLTAGWWIGRDMRLTPLWQEPSDAAGPAPRTGARAESICHATMGAVMGLMLLTMV</sequence>
<protein>
    <submittedName>
        <fullName evidence="1">Uncharacterized protein</fullName>
    </submittedName>
</protein>
<evidence type="ECO:0000313" key="1">
    <source>
        <dbReference type="EMBL" id="PZF99011.1"/>
    </source>
</evidence>
<evidence type="ECO:0000313" key="2">
    <source>
        <dbReference type="Proteomes" id="UP000248627"/>
    </source>
</evidence>
<dbReference type="AlphaFoldDB" id="A0A2W2CHT9"/>
<accession>A0A2W2CHT9</accession>
<dbReference type="Pfam" id="PF17197">
    <property type="entry name" value="DUF5134"/>
    <property type="match status" value="1"/>
</dbReference>
<dbReference type="OrthoDB" id="4734452at2"/>
<keyword evidence="2" id="KW-1185">Reference proteome</keyword>
<proteinExistence type="predicted"/>
<comment type="caution">
    <text evidence="1">The sequence shown here is derived from an EMBL/GenBank/DDBJ whole genome shotgun (WGS) entry which is preliminary data.</text>
</comment>
<dbReference type="InterPro" id="IPR033458">
    <property type="entry name" value="DUF5134"/>
</dbReference>
<organism evidence="1 2">
    <name type="scientific">Micromonospora endophytica</name>
    <dbReference type="NCBI Taxonomy" id="515350"/>
    <lineage>
        <taxon>Bacteria</taxon>
        <taxon>Bacillati</taxon>
        <taxon>Actinomycetota</taxon>
        <taxon>Actinomycetes</taxon>
        <taxon>Micromonosporales</taxon>
        <taxon>Micromonosporaceae</taxon>
        <taxon>Micromonospora</taxon>
    </lineage>
</organism>
<dbReference type="EMBL" id="POTX01000030">
    <property type="protein sequence ID" value="PZF99011.1"/>
    <property type="molecule type" value="Genomic_DNA"/>
</dbReference>
<dbReference type="Proteomes" id="UP000248627">
    <property type="component" value="Unassembled WGS sequence"/>
</dbReference>